<dbReference type="RefSeq" id="WP_207191568.1">
    <property type="nucleotide sequence ID" value="NZ_NRSG01000043.1"/>
</dbReference>
<evidence type="ECO:0008006" key="3">
    <source>
        <dbReference type="Google" id="ProtNLM"/>
    </source>
</evidence>
<dbReference type="Proteomes" id="UP000697995">
    <property type="component" value="Unassembled WGS sequence"/>
</dbReference>
<protein>
    <recommendedName>
        <fullName evidence="3">Transposase</fullName>
    </recommendedName>
</protein>
<evidence type="ECO:0000313" key="1">
    <source>
        <dbReference type="EMBL" id="MBK1658233.1"/>
    </source>
</evidence>
<keyword evidence="2" id="KW-1185">Reference proteome</keyword>
<comment type="caution">
    <text evidence="1">The sequence shown here is derived from an EMBL/GenBank/DDBJ whole genome shotgun (WGS) entry which is preliminary data.</text>
</comment>
<reference evidence="1 2" key="1">
    <citation type="journal article" date="2020" name="Microorganisms">
        <title>Osmotic Adaptation and Compatible Solute Biosynthesis of Phototrophic Bacteria as Revealed from Genome Analyses.</title>
        <authorList>
            <person name="Imhoff J.F."/>
            <person name="Rahn T."/>
            <person name="Kunzel S."/>
            <person name="Keller A."/>
            <person name="Neulinger S.C."/>
        </authorList>
    </citation>
    <scope>NUCLEOTIDE SEQUENCE [LARGE SCALE GENOMIC DNA]</scope>
    <source>
        <strain evidence="1 2">DSM 15382</strain>
    </source>
</reference>
<dbReference type="EMBL" id="NRSG01000043">
    <property type="protein sequence ID" value="MBK1658233.1"/>
    <property type="molecule type" value="Genomic_DNA"/>
</dbReference>
<accession>A0ABS1CV51</accession>
<gene>
    <name evidence="1" type="ORF">CKO45_08320</name>
</gene>
<evidence type="ECO:0000313" key="2">
    <source>
        <dbReference type="Proteomes" id="UP000697995"/>
    </source>
</evidence>
<name>A0ABS1CV51_9PROT</name>
<proteinExistence type="predicted"/>
<organism evidence="1 2">
    <name type="scientific">Paracraurococcus ruber</name>
    <dbReference type="NCBI Taxonomy" id="77675"/>
    <lineage>
        <taxon>Bacteria</taxon>
        <taxon>Pseudomonadati</taxon>
        <taxon>Pseudomonadota</taxon>
        <taxon>Alphaproteobacteria</taxon>
        <taxon>Acetobacterales</taxon>
        <taxon>Roseomonadaceae</taxon>
        <taxon>Paracraurococcus</taxon>
    </lineage>
</organism>
<sequence length="111" mass="12418">MIRGRVQHLTDGLDVAGATFASGIDRCCPAACDLSGFDAHRWVLRSLLAEALDLLAEMNRMRDIQWHLPRAAGRHRARPVASPRRPRALTYWPPVRRRPRRAAAECLGTPA</sequence>